<protein>
    <submittedName>
        <fullName evidence="2">Uncharacterized protein</fullName>
    </submittedName>
</protein>
<evidence type="ECO:0000313" key="2">
    <source>
        <dbReference type="EMBL" id="CAE6747821.1"/>
    </source>
</evidence>
<gene>
    <name evidence="2" type="ORF">NSPZN2_30020</name>
</gene>
<dbReference type="EMBL" id="CAJNBJ010000016">
    <property type="protein sequence ID" value="CAE6747821.1"/>
    <property type="molecule type" value="Genomic_DNA"/>
</dbReference>
<organism evidence="2 3">
    <name type="scientific">Nitrospira defluvii</name>
    <dbReference type="NCBI Taxonomy" id="330214"/>
    <lineage>
        <taxon>Bacteria</taxon>
        <taxon>Pseudomonadati</taxon>
        <taxon>Nitrospirota</taxon>
        <taxon>Nitrospiria</taxon>
        <taxon>Nitrospirales</taxon>
        <taxon>Nitrospiraceae</taxon>
        <taxon>Nitrospira</taxon>
    </lineage>
</organism>
<reference evidence="2 3" key="1">
    <citation type="submission" date="2021-02" db="EMBL/GenBank/DDBJ databases">
        <authorList>
            <person name="Han P."/>
        </authorList>
    </citation>
    <scope>NUCLEOTIDE SEQUENCE [LARGE SCALE GENOMIC DNA]</scope>
    <source>
        <strain evidence="2">Candidatus Nitrospira sp. ZN2</strain>
    </source>
</reference>
<name>A0ABN7LKA0_9BACT</name>
<accession>A0ABN7LKA0</accession>
<keyword evidence="3" id="KW-1185">Reference proteome</keyword>
<evidence type="ECO:0000313" key="3">
    <source>
        <dbReference type="Proteomes" id="UP000675880"/>
    </source>
</evidence>
<evidence type="ECO:0000256" key="1">
    <source>
        <dbReference type="SAM" id="MobiDB-lite"/>
    </source>
</evidence>
<comment type="caution">
    <text evidence="2">The sequence shown here is derived from an EMBL/GenBank/DDBJ whole genome shotgun (WGS) entry which is preliminary data.</text>
</comment>
<feature type="region of interest" description="Disordered" evidence="1">
    <location>
        <begin position="36"/>
        <end position="60"/>
    </location>
</feature>
<dbReference type="Proteomes" id="UP000675880">
    <property type="component" value="Unassembled WGS sequence"/>
</dbReference>
<sequence length="60" mass="6716">MNNDSLGRSSMDKKRMTRPIKQANYSNGFSVLSSRRLPQPSLCPPMLTPERLKQHASANA</sequence>
<feature type="region of interest" description="Disordered" evidence="1">
    <location>
        <begin position="1"/>
        <end position="24"/>
    </location>
</feature>
<proteinExistence type="predicted"/>